<keyword evidence="7 8" id="KW-0501">Molybdenum cofactor biosynthesis</keyword>
<dbReference type="RefSeq" id="WP_072982193.1">
    <property type="nucleotide sequence ID" value="NZ_FQXT01000003.1"/>
</dbReference>
<comment type="function">
    <text evidence="8">Transfers a GMP moiety from GTP to Mo-molybdopterin (Mo-MPT) cofactor (Moco or molybdenum cofactor) to form Mo-molybdopterin guanine dinucleotide (Mo-MGD) cofactor.</text>
</comment>
<dbReference type="Proteomes" id="UP000290037">
    <property type="component" value="Unassembled WGS sequence"/>
</dbReference>
<dbReference type="CDD" id="cd02503">
    <property type="entry name" value="MobA"/>
    <property type="match status" value="1"/>
</dbReference>
<organism evidence="11 12">
    <name type="scientific">Leeuwenhoekiella palythoae</name>
    <dbReference type="NCBI Taxonomy" id="573501"/>
    <lineage>
        <taxon>Bacteria</taxon>
        <taxon>Pseudomonadati</taxon>
        <taxon>Bacteroidota</taxon>
        <taxon>Flavobacteriia</taxon>
        <taxon>Flavobacteriales</taxon>
        <taxon>Flavobacteriaceae</taxon>
        <taxon>Leeuwenhoekiella</taxon>
    </lineage>
</organism>
<evidence type="ECO:0000313" key="12">
    <source>
        <dbReference type="Proteomes" id="UP000184240"/>
    </source>
</evidence>
<comment type="subcellular location">
    <subcellularLocation>
        <location evidence="8">Cytoplasm</location>
    </subcellularLocation>
</comment>
<evidence type="ECO:0000256" key="8">
    <source>
        <dbReference type="HAMAP-Rule" id="MF_00316"/>
    </source>
</evidence>
<dbReference type="GO" id="GO:0061603">
    <property type="term" value="F:molybdenum cofactor guanylyltransferase activity"/>
    <property type="evidence" value="ECO:0007669"/>
    <property type="project" value="UniProtKB-EC"/>
</dbReference>
<comment type="cofactor">
    <cofactor evidence="8">
        <name>Mg(2+)</name>
        <dbReference type="ChEBI" id="CHEBI:18420"/>
    </cofactor>
</comment>
<dbReference type="PANTHER" id="PTHR19136:SF81">
    <property type="entry name" value="MOLYBDENUM COFACTOR GUANYLYLTRANSFERASE"/>
    <property type="match status" value="1"/>
</dbReference>
<keyword evidence="4 8" id="KW-0547">Nucleotide-binding</keyword>
<reference evidence="12" key="2">
    <citation type="submission" date="2016-11" db="EMBL/GenBank/DDBJ databases">
        <authorList>
            <person name="Varghese N."/>
            <person name="Submissions S."/>
        </authorList>
    </citation>
    <scope>NUCLEOTIDE SEQUENCE [LARGE SCALE GENOMIC DNA]</scope>
    <source>
        <strain evidence="12">DSM 19859</strain>
    </source>
</reference>
<dbReference type="STRING" id="573501.SAMN04487999_1688"/>
<evidence type="ECO:0000256" key="3">
    <source>
        <dbReference type="ARBA" id="ARBA00022723"/>
    </source>
</evidence>
<reference evidence="10 13" key="3">
    <citation type="submission" date="2018-07" db="EMBL/GenBank/DDBJ databases">
        <title>Leeuwenhoekiella genomics.</title>
        <authorList>
            <person name="Tahon G."/>
            <person name="Willems A."/>
        </authorList>
    </citation>
    <scope>NUCLEOTIDE SEQUENCE [LARGE SCALE GENOMIC DNA]</scope>
    <source>
        <strain evidence="10 13">LMG 24856</strain>
    </source>
</reference>
<dbReference type="GO" id="GO:0006777">
    <property type="term" value="P:Mo-molybdopterin cofactor biosynthetic process"/>
    <property type="evidence" value="ECO:0007669"/>
    <property type="project" value="UniProtKB-KW"/>
</dbReference>
<dbReference type="HAMAP" id="MF_00316">
    <property type="entry name" value="MobA"/>
    <property type="match status" value="1"/>
</dbReference>
<keyword evidence="6 8" id="KW-0342">GTP-binding</keyword>
<dbReference type="EMBL" id="FQXT01000003">
    <property type="protein sequence ID" value="SHI02738.1"/>
    <property type="molecule type" value="Genomic_DNA"/>
</dbReference>
<accession>A0A1M5XT97</accession>
<evidence type="ECO:0000313" key="10">
    <source>
        <dbReference type="EMBL" id="RXG30233.1"/>
    </source>
</evidence>
<dbReference type="SUPFAM" id="SSF53448">
    <property type="entry name" value="Nucleotide-diphospho-sugar transferases"/>
    <property type="match status" value="1"/>
</dbReference>
<reference evidence="11" key="1">
    <citation type="submission" date="2016-11" db="EMBL/GenBank/DDBJ databases">
        <authorList>
            <person name="Jaros S."/>
            <person name="Januszkiewicz K."/>
            <person name="Wedrychowicz H."/>
        </authorList>
    </citation>
    <scope>NUCLEOTIDE SEQUENCE [LARGE SCALE GENOMIC DNA]</scope>
    <source>
        <strain evidence="11">DSM 19859</strain>
    </source>
</reference>
<dbReference type="AlphaFoldDB" id="A0A1M5XT97"/>
<dbReference type="Proteomes" id="UP000184240">
    <property type="component" value="Unassembled WGS sequence"/>
</dbReference>
<feature type="binding site" evidence="8">
    <location>
        <position position="99"/>
    </location>
    <ligand>
        <name>GTP</name>
        <dbReference type="ChEBI" id="CHEBI:37565"/>
    </ligand>
</feature>
<comment type="similarity">
    <text evidence="8">Belongs to the MobA family.</text>
</comment>
<feature type="binding site" evidence="8">
    <location>
        <position position="99"/>
    </location>
    <ligand>
        <name>Mg(2+)</name>
        <dbReference type="ChEBI" id="CHEBI:18420"/>
    </ligand>
</feature>
<dbReference type="GO" id="GO:0005525">
    <property type="term" value="F:GTP binding"/>
    <property type="evidence" value="ECO:0007669"/>
    <property type="project" value="UniProtKB-UniRule"/>
</dbReference>
<keyword evidence="1 8" id="KW-0963">Cytoplasm</keyword>
<evidence type="ECO:0000259" key="9">
    <source>
        <dbReference type="Pfam" id="PF12804"/>
    </source>
</evidence>
<gene>
    <name evidence="8" type="primary">mobA</name>
    <name evidence="10" type="ORF">DSM01_983</name>
    <name evidence="11" type="ORF">SAMN04487999_1688</name>
</gene>
<dbReference type="Gene3D" id="3.90.550.10">
    <property type="entry name" value="Spore Coat Polysaccharide Biosynthesis Protein SpsA, Chain A"/>
    <property type="match status" value="1"/>
</dbReference>
<evidence type="ECO:0000256" key="1">
    <source>
        <dbReference type="ARBA" id="ARBA00022490"/>
    </source>
</evidence>
<evidence type="ECO:0000313" key="11">
    <source>
        <dbReference type="EMBL" id="SHI02738.1"/>
    </source>
</evidence>
<dbReference type="InterPro" id="IPR029044">
    <property type="entry name" value="Nucleotide-diphossugar_trans"/>
</dbReference>
<dbReference type="GO" id="GO:0046872">
    <property type="term" value="F:metal ion binding"/>
    <property type="evidence" value="ECO:0007669"/>
    <property type="project" value="UniProtKB-KW"/>
</dbReference>
<comment type="catalytic activity">
    <reaction evidence="8">
        <text>Mo-molybdopterin + GTP + H(+) = Mo-molybdopterin guanine dinucleotide + diphosphate</text>
        <dbReference type="Rhea" id="RHEA:34243"/>
        <dbReference type="ChEBI" id="CHEBI:15378"/>
        <dbReference type="ChEBI" id="CHEBI:33019"/>
        <dbReference type="ChEBI" id="CHEBI:37565"/>
        <dbReference type="ChEBI" id="CHEBI:71302"/>
        <dbReference type="ChEBI" id="CHEBI:71310"/>
        <dbReference type="EC" id="2.7.7.77"/>
    </reaction>
</comment>
<comment type="caution">
    <text evidence="8">Lacks conserved residue(s) required for the propagation of feature annotation.</text>
</comment>
<keyword evidence="11" id="KW-0548">Nucleotidyltransferase</keyword>
<evidence type="ECO:0000313" key="13">
    <source>
        <dbReference type="Proteomes" id="UP000290037"/>
    </source>
</evidence>
<sequence>MTESSAHNIPVYILCGGKSSRMGRDKGLAMLQEKHFIDHIISGINEVSKEIVFVTQNSEYSRFGLPIVNDHYIDKGPLGGIHAALKHTNQERILILSCDIPLLDASVLKRLIAEKKTADIIFAETATNWHPLIGIYSKRILKNLEAHLEKDQLRLFDFIKTNNYRALNFTAERAFTNINTPEVLARVEQELN</sequence>
<evidence type="ECO:0000256" key="4">
    <source>
        <dbReference type="ARBA" id="ARBA00022741"/>
    </source>
</evidence>
<feature type="binding site" evidence="8">
    <location>
        <position position="26"/>
    </location>
    <ligand>
        <name>GTP</name>
        <dbReference type="ChEBI" id="CHEBI:37565"/>
    </ligand>
</feature>
<feature type="binding site" evidence="8">
    <location>
        <position position="70"/>
    </location>
    <ligand>
        <name>GTP</name>
        <dbReference type="ChEBI" id="CHEBI:37565"/>
    </ligand>
</feature>
<dbReference type="EMBL" id="QOVN01000002">
    <property type="protein sequence ID" value="RXG30233.1"/>
    <property type="molecule type" value="Genomic_DNA"/>
</dbReference>
<dbReference type="GO" id="GO:0005737">
    <property type="term" value="C:cytoplasm"/>
    <property type="evidence" value="ECO:0007669"/>
    <property type="project" value="UniProtKB-SubCell"/>
</dbReference>
<dbReference type="PANTHER" id="PTHR19136">
    <property type="entry name" value="MOLYBDENUM COFACTOR GUANYLYLTRANSFERASE"/>
    <property type="match status" value="1"/>
</dbReference>
<keyword evidence="2 8" id="KW-0808">Transferase</keyword>
<comment type="domain">
    <text evidence="8">The N-terminal domain determines nucleotide recognition and specific binding, while the C-terminal domain determines the specific binding to the target protein.</text>
</comment>
<proteinExistence type="inferred from homology"/>
<dbReference type="OrthoDB" id="9788394at2"/>
<dbReference type="EC" id="2.7.7.77" evidence="8"/>
<keyword evidence="13" id="KW-1185">Reference proteome</keyword>
<name>A0A1M5XT97_9FLAO</name>
<dbReference type="InterPro" id="IPR013482">
    <property type="entry name" value="Molybde_CF_guanTrfase"/>
</dbReference>
<keyword evidence="5 8" id="KW-0460">Magnesium</keyword>
<evidence type="ECO:0000256" key="2">
    <source>
        <dbReference type="ARBA" id="ARBA00022679"/>
    </source>
</evidence>
<dbReference type="Pfam" id="PF12804">
    <property type="entry name" value="NTP_transf_3"/>
    <property type="match status" value="1"/>
</dbReference>
<dbReference type="InterPro" id="IPR025877">
    <property type="entry name" value="MobA-like_NTP_Trfase"/>
</dbReference>
<protein>
    <recommendedName>
        <fullName evidence="8">Probable molybdenum cofactor guanylyltransferase</fullName>
        <shortName evidence="8">MoCo guanylyltransferase</shortName>
        <ecNumber evidence="8">2.7.7.77</ecNumber>
    </recommendedName>
    <alternativeName>
        <fullName evidence="8">GTP:molybdopterin guanylyltransferase</fullName>
    </alternativeName>
    <alternativeName>
        <fullName evidence="8">Mo-MPT guanylyltransferase</fullName>
    </alternativeName>
    <alternativeName>
        <fullName evidence="8">Molybdopterin guanylyltransferase</fullName>
    </alternativeName>
    <alternativeName>
        <fullName evidence="8">Molybdopterin-guanine dinucleotide synthase</fullName>
        <shortName evidence="8">MGD synthase</shortName>
    </alternativeName>
</protein>
<evidence type="ECO:0000256" key="5">
    <source>
        <dbReference type="ARBA" id="ARBA00022842"/>
    </source>
</evidence>
<feature type="binding site" evidence="8">
    <location>
        <begin position="14"/>
        <end position="16"/>
    </location>
    <ligand>
        <name>GTP</name>
        <dbReference type="ChEBI" id="CHEBI:37565"/>
    </ligand>
</feature>
<evidence type="ECO:0000256" key="6">
    <source>
        <dbReference type="ARBA" id="ARBA00023134"/>
    </source>
</evidence>
<keyword evidence="3 8" id="KW-0479">Metal-binding</keyword>
<evidence type="ECO:0000256" key="7">
    <source>
        <dbReference type="ARBA" id="ARBA00023150"/>
    </source>
</evidence>
<feature type="domain" description="MobA-like NTP transferase" evidence="9">
    <location>
        <begin position="12"/>
        <end position="154"/>
    </location>
</feature>